<accession>A0A8H6S122</accession>
<dbReference type="Proteomes" id="UP000636479">
    <property type="component" value="Unassembled WGS sequence"/>
</dbReference>
<dbReference type="RefSeq" id="XP_037214043.1">
    <property type="nucleotide sequence ID" value="XM_037369545.1"/>
</dbReference>
<dbReference type="EMBL" id="JACAZF010000014">
    <property type="protein sequence ID" value="KAF7290683.1"/>
    <property type="molecule type" value="Genomic_DNA"/>
</dbReference>
<comment type="caution">
    <text evidence="1">The sequence shown here is derived from an EMBL/GenBank/DDBJ whole genome shotgun (WGS) entry which is preliminary data.</text>
</comment>
<gene>
    <name evidence="1" type="ORF">MIND_01308600</name>
</gene>
<organism evidence="1 2">
    <name type="scientific">Mycena indigotica</name>
    <dbReference type="NCBI Taxonomy" id="2126181"/>
    <lineage>
        <taxon>Eukaryota</taxon>
        <taxon>Fungi</taxon>
        <taxon>Dikarya</taxon>
        <taxon>Basidiomycota</taxon>
        <taxon>Agaricomycotina</taxon>
        <taxon>Agaricomycetes</taxon>
        <taxon>Agaricomycetidae</taxon>
        <taxon>Agaricales</taxon>
        <taxon>Marasmiineae</taxon>
        <taxon>Mycenaceae</taxon>
        <taxon>Mycena</taxon>
    </lineage>
</organism>
<evidence type="ECO:0000313" key="1">
    <source>
        <dbReference type="EMBL" id="KAF7290683.1"/>
    </source>
</evidence>
<name>A0A8H6S122_9AGAR</name>
<keyword evidence="2" id="KW-1185">Reference proteome</keyword>
<dbReference type="GeneID" id="59352061"/>
<evidence type="ECO:0000313" key="2">
    <source>
        <dbReference type="Proteomes" id="UP000636479"/>
    </source>
</evidence>
<proteinExistence type="predicted"/>
<reference evidence="1" key="1">
    <citation type="submission" date="2020-05" db="EMBL/GenBank/DDBJ databases">
        <title>Mycena genomes resolve the evolution of fungal bioluminescence.</title>
        <authorList>
            <person name="Tsai I.J."/>
        </authorList>
    </citation>
    <scope>NUCLEOTIDE SEQUENCE</scope>
    <source>
        <strain evidence="1">171206Taipei</strain>
    </source>
</reference>
<sequence length="171" mass="19803">MSFQSSQTHSPIGQFEAFHAKTSFGVNTRCEVCKNATNNPSIWGPISLVICERRGCQARVPDRLPGFSSVPVDELSRLAFTPFFLRDHRAWYRLSDDKWSFEAMQLGLPHIRQVNCDTAAPSAYDQWREQYLVAREASTERNWKIAQEFCQAEFNRKDDPFALHWQTDVRT</sequence>
<dbReference type="AlphaFoldDB" id="A0A8H6S122"/>
<protein>
    <submittedName>
        <fullName evidence="1">Uncharacterized protein</fullName>
    </submittedName>
</protein>